<dbReference type="InterPro" id="IPR013096">
    <property type="entry name" value="Cupin_2"/>
</dbReference>
<sequence>MATLRNLPTDNPECFSEMITPKKNQVVSMLLSSSEHIYVTLFTFADKETVSEEEYFGDTLYYVLEGETLIKQGEKMSHLKTGDVFSVPAHTLHAIGGKGSFKVLQITVNE</sequence>
<reference evidence="3" key="3">
    <citation type="submission" date="2016-11" db="EMBL/GenBank/DDBJ databases">
        <authorList>
            <person name="Varghese N."/>
            <person name="Submissions S."/>
        </authorList>
    </citation>
    <scope>NUCLEOTIDE SEQUENCE</scope>
    <source>
        <strain evidence="3">DSM 1682</strain>
    </source>
</reference>
<gene>
    <name evidence="2" type="ORF">CPRO_17860</name>
    <name evidence="3" type="ORF">SAMN02745151_02413</name>
</gene>
<dbReference type="EMBL" id="FQUA01000012">
    <property type="protein sequence ID" value="SHE98105.1"/>
    <property type="molecule type" value="Genomic_DNA"/>
</dbReference>
<dbReference type="Gene3D" id="2.60.120.10">
    <property type="entry name" value="Jelly Rolls"/>
    <property type="match status" value="1"/>
</dbReference>
<dbReference type="InterPro" id="IPR000595">
    <property type="entry name" value="cNMP-bd_dom"/>
</dbReference>
<evidence type="ECO:0000259" key="1">
    <source>
        <dbReference type="PROSITE" id="PS50042"/>
    </source>
</evidence>
<dbReference type="Proteomes" id="UP000184204">
    <property type="component" value="Unassembled WGS sequence"/>
</dbReference>
<dbReference type="AlphaFoldDB" id="A0A0X1U8Y3"/>
<name>A0A0X1U8Y3_ANAPI</name>
<evidence type="ECO:0000313" key="4">
    <source>
        <dbReference type="Proteomes" id="UP000068026"/>
    </source>
</evidence>
<dbReference type="InterPro" id="IPR014710">
    <property type="entry name" value="RmlC-like_jellyroll"/>
</dbReference>
<evidence type="ECO:0000313" key="5">
    <source>
        <dbReference type="Proteomes" id="UP000184204"/>
    </source>
</evidence>
<dbReference type="OrthoDB" id="1852394at2"/>
<reference evidence="4" key="2">
    <citation type="submission" date="2016-01" db="EMBL/GenBank/DDBJ databases">
        <authorList>
            <person name="Poehlein A."/>
            <person name="Schlien K."/>
            <person name="Gottschalk G."/>
            <person name="Buckel W."/>
            <person name="Daniel R."/>
        </authorList>
    </citation>
    <scope>NUCLEOTIDE SEQUENCE [LARGE SCALE GENOMIC DNA]</scope>
    <source>
        <strain evidence="4">X2</strain>
    </source>
</reference>
<dbReference type="SUPFAM" id="SSF51182">
    <property type="entry name" value="RmlC-like cupins"/>
    <property type="match status" value="1"/>
</dbReference>
<dbReference type="PROSITE" id="PS50042">
    <property type="entry name" value="CNMP_BINDING_3"/>
    <property type="match status" value="1"/>
</dbReference>
<dbReference type="InterPro" id="IPR011051">
    <property type="entry name" value="RmlC_Cupin_sf"/>
</dbReference>
<reference evidence="5" key="4">
    <citation type="submission" date="2016-11" db="EMBL/GenBank/DDBJ databases">
        <authorList>
            <person name="Jaros S."/>
            <person name="Januszkiewicz K."/>
            <person name="Wedrychowicz H."/>
        </authorList>
    </citation>
    <scope>NUCLEOTIDE SEQUENCE [LARGE SCALE GENOMIC DNA]</scope>
    <source>
        <strain evidence="5">DSM 1682</strain>
    </source>
</reference>
<dbReference type="Pfam" id="PF07883">
    <property type="entry name" value="Cupin_2"/>
    <property type="match status" value="1"/>
</dbReference>
<accession>A0A0X1U8Y3</accession>
<dbReference type="EMBL" id="CP014223">
    <property type="protein sequence ID" value="AMJ41374.1"/>
    <property type="molecule type" value="Genomic_DNA"/>
</dbReference>
<proteinExistence type="predicted"/>
<evidence type="ECO:0000313" key="2">
    <source>
        <dbReference type="EMBL" id="AMJ41374.1"/>
    </source>
</evidence>
<reference evidence="2 4" key="1">
    <citation type="journal article" date="2016" name="Genome Announc.">
        <title>Complete Genome Sequence of the Amino Acid-Fermenting Clostridium propionicum X2 (DSM 1682).</title>
        <authorList>
            <person name="Poehlein A."/>
            <person name="Schlien K."/>
            <person name="Chowdhury N.P."/>
            <person name="Gottschalk G."/>
            <person name="Buckel W."/>
            <person name="Daniel R."/>
        </authorList>
    </citation>
    <scope>NUCLEOTIDE SEQUENCE [LARGE SCALE GENOMIC DNA]</scope>
    <source>
        <strain evidence="2 4">X2</strain>
    </source>
</reference>
<organism evidence="3 5">
    <name type="scientific">Anaerotignum propionicum DSM 1682</name>
    <dbReference type="NCBI Taxonomy" id="991789"/>
    <lineage>
        <taxon>Bacteria</taxon>
        <taxon>Bacillati</taxon>
        <taxon>Bacillota</taxon>
        <taxon>Clostridia</taxon>
        <taxon>Lachnospirales</taxon>
        <taxon>Anaerotignaceae</taxon>
        <taxon>Anaerotignum</taxon>
    </lineage>
</organism>
<dbReference type="Proteomes" id="UP000068026">
    <property type="component" value="Chromosome"/>
</dbReference>
<dbReference type="CDD" id="cd06983">
    <property type="entry name" value="cupin_dsy2733"/>
    <property type="match status" value="1"/>
</dbReference>
<dbReference type="RefSeq" id="WP_066050487.1">
    <property type="nucleotide sequence ID" value="NZ_CP014223.1"/>
</dbReference>
<dbReference type="KEGG" id="cpro:CPRO_17860"/>
<protein>
    <submittedName>
        <fullName evidence="2">Cupin domain protein</fullName>
    </submittedName>
    <submittedName>
        <fullName evidence="3">Cupin domain-containing protein</fullName>
    </submittedName>
</protein>
<keyword evidence="4" id="KW-1185">Reference proteome</keyword>
<feature type="domain" description="Cyclic nucleotide-binding" evidence="1">
    <location>
        <begin position="44"/>
        <end position="86"/>
    </location>
</feature>
<evidence type="ECO:0000313" key="3">
    <source>
        <dbReference type="EMBL" id="SHE98105.1"/>
    </source>
</evidence>